<dbReference type="PANTHER" id="PTHR47619">
    <property type="entry name" value="METALLO-HYDROLASE YYCJ-RELATED"/>
    <property type="match status" value="1"/>
</dbReference>
<dbReference type="KEGG" id="temp:RBB75_12905"/>
<protein>
    <submittedName>
        <fullName evidence="2">MBL fold metallo-hydrolase</fullName>
    </submittedName>
</protein>
<dbReference type="InterPro" id="IPR001279">
    <property type="entry name" value="Metallo-B-lactamas"/>
</dbReference>
<dbReference type="RefSeq" id="WP_353068314.1">
    <property type="nucleotide sequence ID" value="NZ_CP132932.1"/>
</dbReference>
<dbReference type="InterPro" id="IPR036866">
    <property type="entry name" value="RibonucZ/Hydroxyglut_hydro"/>
</dbReference>
<dbReference type="InterPro" id="IPR052533">
    <property type="entry name" value="WalJ/YycJ-like"/>
</dbReference>
<reference evidence="2" key="2">
    <citation type="journal article" date="2024" name="Environ. Microbiol.">
        <title>Genome analysis and description of Tunturibacter gen. nov. expands the diversity of Terriglobia in tundra soils.</title>
        <authorList>
            <person name="Messyasz A."/>
            <person name="Mannisto M.K."/>
            <person name="Kerkhof L.J."/>
            <person name="Haggblom M.M."/>
        </authorList>
    </citation>
    <scope>NUCLEOTIDE SEQUENCE</scope>
    <source>
        <strain evidence="2">M8UP23</strain>
    </source>
</reference>
<dbReference type="Pfam" id="PF12706">
    <property type="entry name" value="Lactamase_B_2"/>
    <property type="match status" value="1"/>
</dbReference>
<gene>
    <name evidence="2" type="ORF">RBB75_12905</name>
</gene>
<dbReference type="EMBL" id="CP132932">
    <property type="protein sequence ID" value="XCB25350.1"/>
    <property type="molecule type" value="Genomic_DNA"/>
</dbReference>
<sequence length="353" mass="38172">MMRMTVLASGSKGNSTVIASSRTRVLVDAGLSCRELLRRMAVAGEDPAKLDAILVTHEHQDHIAGLAVLARRLKIPVFFTEPTHRAWVRMLTPRTTMTYAKWLDHVQREKEARATAIAASTSACIQTAGLAAQLAAQSEAIASVSSEAAALNRSDDPNATLELPVDPDEEEELCSPEPAAQKADPTHLPAVEYFHAGTQFSIGDIDITPFTIPHDAADPCGFVFEAEGIRMALATDLGYMPPNVKAALKRIDVLLLESNHDLEMLRDGPYPWSVKQRVLSRVGHLSNHATAEFLEKDYDGGAAWIVLGHLSESNNAPELARLSAEQALGNQPMLLGNRIVLAGQSVPLDPITL</sequence>
<dbReference type="Gene3D" id="3.60.15.10">
    <property type="entry name" value="Ribonuclease Z/Hydroxyacylglutathione hydrolase-like"/>
    <property type="match status" value="2"/>
</dbReference>
<accession>A0AAU7Z9Q0</accession>
<name>A0AAU7Z9Q0_9BACT</name>
<dbReference type="Pfam" id="PF00753">
    <property type="entry name" value="Lactamase_B"/>
    <property type="match status" value="1"/>
</dbReference>
<evidence type="ECO:0000313" key="2">
    <source>
        <dbReference type="EMBL" id="XCB25350.1"/>
    </source>
</evidence>
<evidence type="ECO:0000259" key="1">
    <source>
        <dbReference type="SMART" id="SM00849"/>
    </source>
</evidence>
<organism evidence="2">
    <name type="scientific">Tunturiibacter empetritectus</name>
    <dbReference type="NCBI Taxonomy" id="3069691"/>
    <lineage>
        <taxon>Bacteria</taxon>
        <taxon>Pseudomonadati</taxon>
        <taxon>Acidobacteriota</taxon>
        <taxon>Terriglobia</taxon>
        <taxon>Terriglobales</taxon>
        <taxon>Acidobacteriaceae</taxon>
        <taxon>Tunturiibacter</taxon>
    </lineage>
</organism>
<dbReference type="AlphaFoldDB" id="A0AAU7Z9Q0"/>
<feature type="domain" description="Metallo-beta-lactamase" evidence="1">
    <location>
        <begin position="12"/>
        <end position="260"/>
    </location>
</feature>
<proteinExistence type="predicted"/>
<dbReference type="PANTHER" id="PTHR47619:SF1">
    <property type="entry name" value="EXODEOXYRIBONUCLEASE WALJ"/>
    <property type="match status" value="1"/>
</dbReference>
<dbReference type="SMART" id="SM00849">
    <property type="entry name" value="Lactamase_B"/>
    <property type="match status" value="1"/>
</dbReference>
<reference evidence="2" key="1">
    <citation type="submission" date="2023-08" db="EMBL/GenBank/DDBJ databases">
        <authorList>
            <person name="Messyasz A."/>
            <person name="Mannisto M.K."/>
            <person name="Kerkhof L.J."/>
            <person name="Haggblom M."/>
        </authorList>
    </citation>
    <scope>NUCLEOTIDE SEQUENCE</scope>
    <source>
        <strain evidence="2">M8UP23</strain>
    </source>
</reference>
<dbReference type="SUPFAM" id="SSF56281">
    <property type="entry name" value="Metallo-hydrolase/oxidoreductase"/>
    <property type="match status" value="1"/>
</dbReference>